<evidence type="ECO:0000313" key="2">
    <source>
        <dbReference type="EMBL" id="QTX09288.1"/>
    </source>
</evidence>
<accession>A0A8B0SGQ3</accession>
<dbReference type="Proteomes" id="UP000664466">
    <property type="component" value="Unassembled WGS sequence"/>
</dbReference>
<sequence length="70" mass="7904">MINYARPSNDIRAMANQNTTIEWWENRKPDFELYISEFVIAESSQGHPEAAARRLAALDGIDALDVPIEA</sequence>
<name>A0A8B0SGQ3_9GAMM</name>
<dbReference type="AlphaFoldDB" id="A0A8B0SGQ3"/>
<dbReference type="RefSeq" id="WP_207252178.1">
    <property type="nucleotide sequence ID" value="NZ_JAFMPM010000008.1"/>
</dbReference>
<reference evidence="2" key="2">
    <citation type="submission" date="2021-04" db="EMBL/GenBank/DDBJ databases">
        <title>Complete Genome and methylome analysis of Thiothrix fructosivorans ATCC 49748.</title>
        <authorList>
            <person name="Fomenkov A."/>
            <person name="Sun L."/>
            <person name="Vincze T."/>
            <person name="Grabovich M.Y."/>
            <person name="Roberts R.J."/>
        </authorList>
    </citation>
    <scope>NUCLEOTIDE SEQUENCE</scope>
    <source>
        <strain evidence="2">ATCC 49748</strain>
    </source>
</reference>
<organism evidence="2">
    <name type="scientific">Thiothrix fructosivorans</name>
    <dbReference type="NCBI Taxonomy" id="111770"/>
    <lineage>
        <taxon>Bacteria</taxon>
        <taxon>Pseudomonadati</taxon>
        <taxon>Pseudomonadota</taxon>
        <taxon>Gammaproteobacteria</taxon>
        <taxon>Thiotrichales</taxon>
        <taxon>Thiotrichaceae</taxon>
        <taxon>Thiothrix</taxon>
    </lineage>
</organism>
<protein>
    <submittedName>
        <fullName evidence="2">Uncharacterized protein</fullName>
    </submittedName>
</protein>
<gene>
    <name evidence="2" type="ORF">J1836_011595</name>
    <name evidence="1" type="ORF">J1836_16210</name>
</gene>
<keyword evidence="3" id="KW-1185">Reference proteome</keyword>
<proteinExistence type="predicted"/>
<dbReference type="EMBL" id="JAFMPM010000008">
    <property type="protein sequence ID" value="MBO0614447.1"/>
    <property type="molecule type" value="Genomic_DNA"/>
</dbReference>
<evidence type="ECO:0000313" key="3">
    <source>
        <dbReference type="Proteomes" id="UP000664466"/>
    </source>
</evidence>
<dbReference type="EMBL" id="CP072748">
    <property type="protein sequence ID" value="QTX09288.1"/>
    <property type="molecule type" value="Genomic_DNA"/>
</dbReference>
<reference evidence="1 3" key="1">
    <citation type="submission" date="2021-03" db="EMBL/GenBank/DDBJ databases">
        <title>Draft genome and methylome analysis of Thiotrix fructosivoruns ATCC 49748.</title>
        <authorList>
            <person name="Fomenkov A."/>
            <person name="Grabovich M.Y."/>
            <person name="Roberts R.J."/>
        </authorList>
    </citation>
    <scope>NUCLEOTIDE SEQUENCE [LARGE SCALE GENOMIC DNA]</scope>
    <source>
        <strain evidence="1 3">ATCC 49748</strain>
    </source>
</reference>
<evidence type="ECO:0000313" key="1">
    <source>
        <dbReference type="EMBL" id="MBO0614447.1"/>
    </source>
</evidence>